<evidence type="ECO:0000313" key="3">
    <source>
        <dbReference type="Proteomes" id="UP000252669"/>
    </source>
</evidence>
<dbReference type="Proteomes" id="UP000252669">
    <property type="component" value="Unassembled WGS sequence"/>
</dbReference>
<dbReference type="AlphaFoldDB" id="A0A366MW65"/>
<comment type="caution">
    <text evidence="2">The sequence shown here is derived from an EMBL/GenBank/DDBJ whole genome shotgun (WGS) entry which is preliminary data.</text>
</comment>
<dbReference type="OrthoDB" id="9795565at2"/>
<name>A0A366MW65_9BACT</name>
<organism evidence="2 3">
    <name type="scientific">Aliarcobacter vitoriensis</name>
    <dbReference type="NCBI Taxonomy" id="2011099"/>
    <lineage>
        <taxon>Bacteria</taxon>
        <taxon>Pseudomonadati</taxon>
        <taxon>Campylobacterota</taxon>
        <taxon>Epsilonproteobacteria</taxon>
        <taxon>Campylobacterales</taxon>
        <taxon>Arcobacteraceae</taxon>
        <taxon>Aliarcobacter</taxon>
    </lineage>
</organism>
<accession>A0A366MW65</accession>
<keyword evidence="3" id="KW-1185">Reference proteome</keyword>
<proteinExistence type="predicted"/>
<dbReference type="SUPFAM" id="SSF52540">
    <property type="entry name" value="P-loop containing nucleoside triphosphate hydrolases"/>
    <property type="match status" value="1"/>
</dbReference>
<dbReference type="InterPro" id="IPR026866">
    <property type="entry name" value="CR006_AAA"/>
</dbReference>
<protein>
    <submittedName>
        <fullName evidence="2">Anticodon nuclease</fullName>
    </submittedName>
</protein>
<evidence type="ECO:0000313" key="2">
    <source>
        <dbReference type="EMBL" id="RBQ30093.1"/>
    </source>
</evidence>
<reference evidence="2 3" key="1">
    <citation type="submission" date="2017-10" db="EMBL/GenBank/DDBJ databases">
        <title>Genomics of the genus Arcobacter.</title>
        <authorList>
            <person name="Perez-Cataluna A."/>
            <person name="Figueras M.J."/>
        </authorList>
    </citation>
    <scope>NUCLEOTIDE SEQUENCE [LARGE SCALE GENOMIC DNA]</scope>
    <source>
        <strain evidence="2 3">CECT 9230</strain>
    </source>
</reference>
<evidence type="ECO:0000259" key="1">
    <source>
        <dbReference type="Pfam" id="PF13166"/>
    </source>
</evidence>
<dbReference type="RefSeq" id="WP_113892192.1">
    <property type="nucleotide sequence ID" value="NZ_JANJGA010000002.1"/>
</dbReference>
<dbReference type="InterPro" id="IPR027417">
    <property type="entry name" value="P-loop_NTPase"/>
</dbReference>
<sequence>MAQTLQEIAKQLSTPKIIKKIVKTETKQIAAKEVEETKQIPKVQLIYAFNGTGKTRLSKEFQQLISPKNDYEESEKTREKILYYNAFTEDLFSWDNDLEYDIEPKLIIKSNSFTDWILKEQGQDQNIIANFQRYTDDKLTPKFNQQYLKDENDPTSIVRAFSEVSFSFRRGDANSIENIKISKGEESNFIWSVFYTLLKQVMSVKDEQESSQFDSLEYIFIDDPVSSLDENHLIELAIDLAQLIKSSNFEKHKLRFIISTHNPLFYNVLYNELEINKKKSGYMLTKNEDGTFELNEKYGDSNKNFSYHLFLIETIKKAVNNNGIEKFHFMLLRNLYEKTASFLGYPQWSQLLPTEARDSYVRRINLYSHKSLSNEEVSEPTPEEKNTVNYLLEHLINEYSFWKEVEHNES</sequence>
<feature type="domain" description="Protein CR006 P-loop" evidence="1">
    <location>
        <begin position="170"/>
        <end position="372"/>
    </location>
</feature>
<dbReference type="Pfam" id="PF13166">
    <property type="entry name" value="AAA_13"/>
    <property type="match status" value="1"/>
</dbReference>
<gene>
    <name evidence="2" type="ORF">CRU91_00170</name>
</gene>
<dbReference type="EMBL" id="PDKB01000001">
    <property type="protein sequence ID" value="RBQ30093.1"/>
    <property type="molecule type" value="Genomic_DNA"/>
</dbReference>